<evidence type="ECO:0000313" key="2">
    <source>
        <dbReference type="EMBL" id="CAG8798836.1"/>
    </source>
</evidence>
<feature type="compositionally biased region" description="Polar residues" evidence="1">
    <location>
        <begin position="66"/>
        <end position="80"/>
    </location>
</feature>
<reference evidence="2 3" key="1">
    <citation type="submission" date="2021-06" db="EMBL/GenBank/DDBJ databases">
        <authorList>
            <person name="Kallberg Y."/>
            <person name="Tangrot J."/>
            <person name="Rosling A."/>
        </authorList>
    </citation>
    <scope>NUCLEOTIDE SEQUENCE [LARGE SCALE GENOMIC DNA]</scope>
    <source>
        <strain evidence="2 3">120-4 pot B 10/14</strain>
    </source>
</reference>
<feature type="compositionally biased region" description="Low complexity" evidence="1">
    <location>
        <begin position="54"/>
        <end position="65"/>
    </location>
</feature>
<protein>
    <submittedName>
        <fullName evidence="2">45952_t:CDS:1</fullName>
    </submittedName>
</protein>
<dbReference type="EMBL" id="CAJVQB010022137">
    <property type="protein sequence ID" value="CAG8798836.1"/>
    <property type="molecule type" value="Genomic_DNA"/>
</dbReference>
<feature type="non-terminal residue" evidence="2">
    <location>
        <position position="1"/>
    </location>
</feature>
<feature type="region of interest" description="Disordered" evidence="1">
    <location>
        <begin position="54"/>
        <end position="82"/>
    </location>
</feature>
<keyword evidence="3" id="KW-1185">Reference proteome</keyword>
<sequence>CLKMIKQIPKLLPITLFYLLASTFIVDSYRHESSSPTTTETTTLTETLTACPTDTPTPTTFCPPDNNSNSGPTDNSSGSLMMTEKIIIRKTIRKMMTII</sequence>
<evidence type="ECO:0000313" key="3">
    <source>
        <dbReference type="Proteomes" id="UP000789901"/>
    </source>
</evidence>
<organism evidence="2 3">
    <name type="scientific">Gigaspora margarita</name>
    <dbReference type="NCBI Taxonomy" id="4874"/>
    <lineage>
        <taxon>Eukaryota</taxon>
        <taxon>Fungi</taxon>
        <taxon>Fungi incertae sedis</taxon>
        <taxon>Mucoromycota</taxon>
        <taxon>Glomeromycotina</taxon>
        <taxon>Glomeromycetes</taxon>
        <taxon>Diversisporales</taxon>
        <taxon>Gigasporaceae</taxon>
        <taxon>Gigaspora</taxon>
    </lineage>
</organism>
<evidence type="ECO:0000256" key="1">
    <source>
        <dbReference type="SAM" id="MobiDB-lite"/>
    </source>
</evidence>
<dbReference type="Proteomes" id="UP000789901">
    <property type="component" value="Unassembled WGS sequence"/>
</dbReference>
<proteinExistence type="predicted"/>
<accession>A0ABN7VTZ5</accession>
<name>A0ABN7VTZ5_GIGMA</name>
<gene>
    <name evidence="2" type="ORF">GMARGA_LOCUS22678</name>
</gene>
<comment type="caution">
    <text evidence="2">The sequence shown here is derived from an EMBL/GenBank/DDBJ whole genome shotgun (WGS) entry which is preliminary data.</text>
</comment>